<proteinExistence type="predicted"/>
<evidence type="ECO:0000313" key="1">
    <source>
        <dbReference type="EMBL" id="MBA8954305.1"/>
    </source>
</evidence>
<reference evidence="1 2" key="1">
    <citation type="submission" date="2020-08" db="EMBL/GenBank/DDBJ databases">
        <title>Genomic Encyclopedia of Type Strains, Phase IV (KMG-IV): sequencing the most valuable type-strain genomes for metagenomic binning, comparative biology and taxonomic classification.</title>
        <authorList>
            <person name="Goeker M."/>
        </authorList>
    </citation>
    <scope>NUCLEOTIDE SEQUENCE [LARGE SCALE GENOMIC DNA]</scope>
    <source>
        <strain evidence="1 2">DSM 44197</strain>
    </source>
</reference>
<dbReference type="EMBL" id="JACJIA010000008">
    <property type="protein sequence ID" value="MBA8954305.1"/>
    <property type="molecule type" value="Genomic_DNA"/>
</dbReference>
<protein>
    <submittedName>
        <fullName evidence="1">Uncharacterized protein</fullName>
    </submittedName>
</protein>
<dbReference type="Proteomes" id="UP000572680">
    <property type="component" value="Unassembled WGS sequence"/>
</dbReference>
<accession>A0A7W3LU27</accession>
<dbReference type="AlphaFoldDB" id="A0A7W3LU27"/>
<gene>
    <name evidence="1" type="ORF">HNR61_005959</name>
</gene>
<keyword evidence="2" id="KW-1185">Reference proteome</keyword>
<sequence length="200" mass="21613">MTALAAGVFVPSWWSRHASATAAVAEAVATVSADIAEQYLHDALALSGSPLTNDQLEAVWVSVTGGNHRPAAEGLGGRAWFRRLAELMTPLVERAGREAGEADAVDPQDPVVGQVVDIVGRLSFRSNFWRDPVDEGFLRTALADLARSGRPELALRLFISVAVNHHARLDDDLEAAVWRTGRRFGYGDHLLARLEHLTGS</sequence>
<comment type="caution">
    <text evidence="1">The sequence shown here is derived from an EMBL/GenBank/DDBJ whole genome shotgun (WGS) entry which is preliminary data.</text>
</comment>
<evidence type="ECO:0000313" key="2">
    <source>
        <dbReference type="Proteomes" id="UP000572680"/>
    </source>
</evidence>
<dbReference type="RefSeq" id="WP_182846393.1">
    <property type="nucleotide sequence ID" value="NZ_JACJIA010000008.1"/>
</dbReference>
<organism evidence="1 2">
    <name type="scientific">Actinomadura namibiensis</name>
    <dbReference type="NCBI Taxonomy" id="182080"/>
    <lineage>
        <taxon>Bacteria</taxon>
        <taxon>Bacillati</taxon>
        <taxon>Actinomycetota</taxon>
        <taxon>Actinomycetes</taxon>
        <taxon>Streptosporangiales</taxon>
        <taxon>Thermomonosporaceae</taxon>
        <taxon>Actinomadura</taxon>
    </lineage>
</organism>
<name>A0A7W3LU27_ACTNM</name>